<keyword evidence="3" id="KW-1185">Reference proteome</keyword>
<dbReference type="GO" id="GO:0005829">
    <property type="term" value="C:cytosol"/>
    <property type="evidence" value="ECO:0007669"/>
    <property type="project" value="TreeGrafter"/>
</dbReference>
<dbReference type="RefSeq" id="WP_018581343.1">
    <property type="nucleotide sequence ID" value="NZ_LDYD01000014.1"/>
</dbReference>
<dbReference type="STRING" id="35756.GCA_001044155_00235"/>
<dbReference type="GO" id="GO:0010181">
    <property type="term" value="F:FMN binding"/>
    <property type="evidence" value="ECO:0007669"/>
    <property type="project" value="TreeGrafter"/>
</dbReference>
<dbReference type="OrthoDB" id="9812295at2"/>
<dbReference type="EMBL" id="UFXQ01000001">
    <property type="protein sequence ID" value="STC70025.1"/>
    <property type="molecule type" value="Genomic_DNA"/>
</dbReference>
<sequence length="184" mass="20243">MATIGIFVGSIREGRLGESVGQWVADAAAKRSGADYQVLDLKEFNVPLLDAAVVPGAANKQYDDENVTRWSQAVDECDGFIFVTPEYNHSVPGAMKNAFDSLGSEWAGKPVAFVGYGSVGAVRAVEHWRTIVANFQMVDVRNQIDLSMFTEFDGQGNVTPNDRRGEELENILNETERLVEQLNK</sequence>
<reference evidence="2 3" key="1">
    <citation type="submission" date="2018-06" db="EMBL/GenBank/DDBJ databases">
        <authorList>
            <consortium name="Pathogen Informatics"/>
            <person name="Doyle S."/>
        </authorList>
    </citation>
    <scope>NUCLEOTIDE SEQUENCE [LARGE SCALE GENOMIC DNA]</scope>
    <source>
        <strain evidence="2 3">NCTC11862</strain>
    </source>
</reference>
<dbReference type="InterPro" id="IPR050712">
    <property type="entry name" value="NAD(P)H-dep_reductase"/>
</dbReference>
<dbReference type="PANTHER" id="PTHR30543:SF21">
    <property type="entry name" value="NAD(P)H-DEPENDENT FMN REDUCTASE LOT6"/>
    <property type="match status" value="1"/>
</dbReference>
<feature type="domain" description="NADPH-dependent FMN reductase-like" evidence="1">
    <location>
        <begin position="3"/>
        <end position="144"/>
    </location>
</feature>
<dbReference type="SUPFAM" id="SSF52218">
    <property type="entry name" value="Flavoproteins"/>
    <property type="match status" value="1"/>
</dbReference>
<dbReference type="GO" id="GO:0016491">
    <property type="term" value="F:oxidoreductase activity"/>
    <property type="evidence" value="ECO:0007669"/>
    <property type="project" value="UniProtKB-KW"/>
</dbReference>
<dbReference type="PANTHER" id="PTHR30543">
    <property type="entry name" value="CHROMATE REDUCTASE"/>
    <property type="match status" value="1"/>
</dbReference>
<dbReference type="AlphaFoldDB" id="A0A376CNZ4"/>
<dbReference type="InterPro" id="IPR005025">
    <property type="entry name" value="FMN_Rdtase-like_dom"/>
</dbReference>
<name>A0A376CNZ4_9CORY</name>
<evidence type="ECO:0000313" key="2">
    <source>
        <dbReference type="EMBL" id="STC70025.1"/>
    </source>
</evidence>
<proteinExistence type="predicted"/>
<dbReference type="InterPro" id="IPR029039">
    <property type="entry name" value="Flavoprotein-like_sf"/>
</dbReference>
<evidence type="ECO:0000259" key="1">
    <source>
        <dbReference type="Pfam" id="PF03358"/>
    </source>
</evidence>
<evidence type="ECO:0000313" key="3">
    <source>
        <dbReference type="Proteomes" id="UP000254467"/>
    </source>
</evidence>
<organism evidence="2 3">
    <name type="scientific">Corynebacterium pilosum</name>
    <dbReference type="NCBI Taxonomy" id="35756"/>
    <lineage>
        <taxon>Bacteria</taxon>
        <taxon>Bacillati</taxon>
        <taxon>Actinomycetota</taxon>
        <taxon>Actinomycetes</taxon>
        <taxon>Mycobacteriales</taxon>
        <taxon>Corynebacteriaceae</taxon>
        <taxon>Corynebacterium</taxon>
    </lineage>
</organism>
<dbReference type="Proteomes" id="UP000254467">
    <property type="component" value="Unassembled WGS sequence"/>
</dbReference>
<accession>A0A376CNZ4</accession>
<gene>
    <name evidence="2" type="primary">azr</name>
    <name evidence="2" type="ORF">NCTC11862_01831</name>
</gene>
<dbReference type="EC" id="1.7.-.-" evidence="2"/>
<dbReference type="Gene3D" id="3.40.50.360">
    <property type="match status" value="1"/>
</dbReference>
<keyword evidence="2" id="KW-0560">Oxidoreductase</keyword>
<protein>
    <submittedName>
        <fullName evidence="2">NADPH-dependent FMN reductase</fullName>
        <ecNumber evidence="2">1.7.-.-</ecNumber>
    </submittedName>
</protein>
<dbReference type="Pfam" id="PF03358">
    <property type="entry name" value="FMN_red"/>
    <property type="match status" value="1"/>
</dbReference>